<sequence length="179" mass="19285">MVGGRTEYRRSVERVRCQANARQSTQQVSEGASAGTPSLGVGGGLNMRSALVRGPGRKMQVTSLYDDEVEGHCSINTLSPVLAHPFALLQVFSPAGRATVSPHSTRAQRVGGTYCSFSVQQSCIHQGRSSNLSPSATAVSTWSAASNSHLALLSRTRHWLCYMWSEIMDVRSVRTSTSI</sequence>
<dbReference type="EMBL" id="KZ857385">
    <property type="protein sequence ID" value="RDX54132.1"/>
    <property type="molecule type" value="Genomic_DNA"/>
</dbReference>
<organism evidence="2 3">
    <name type="scientific">Lentinus brumalis</name>
    <dbReference type="NCBI Taxonomy" id="2498619"/>
    <lineage>
        <taxon>Eukaryota</taxon>
        <taxon>Fungi</taxon>
        <taxon>Dikarya</taxon>
        <taxon>Basidiomycota</taxon>
        <taxon>Agaricomycotina</taxon>
        <taxon>Agaricomycetes</taxon>
        <taxon>Polyporales</taxon>
        <taxon>Polyporaceae</taxon>
        <taxon>Lentinus</taxon>
    </lineage>
</organism>
<feature type="region of interest" description="Disordered" evidence="1">
    <location>
        <begin position="18"/>
        <end position="41"/>
    </location>
</feature>
<name>A0A371DNQ8_9APHY</name>
<protein>
    <submittedName>
        <fullName evidence="2">Uncharacterized protein</fullName>
    </submittedName>
</protein>
<evidence type="ECO:0000313" key="2">
    <source>
        <dbReference type="EMBL" id="RDX54132.1"/>
    </source>
</evidence>
<evidence type="ECO:0000313" key="3">
    <source>
        <dbReference type="Proteomes" id="UP000256964"/>
    </source>
</evidence>
<dbReference type="Proteomes" id="UP000256964">
    <property type="component" value="Unassembled WGS sequence"/>
</dbReference>
<gene>
    <name evidence="2" type="ORF">OH76DRAFT_1398445</name>
</gene>
<feature type="compositionally biased region" description="Polar residues" evidence="1">
    <location>
        <begin position="20"/>
        <end position="30"/>
    </location>
</feature>
<reference evidence="2 3" key="1">
    <citation type="journal article" date="2018" name="Biotechnol. Biofuels">
        <title>Integrative visual omics of the white-rot fungus Polyporus brumalis exposes the biotechnological potential of its oxidative enzymes for delignifying raw plant biomass.</title>
        <authorList>
            <person name="Miyauchi S."/>
            <person name="Rancon A."/>
            <person name="Drula E."/>
            <person name="Hage H."/>
            <person name="Chaduli D."/>
            <person name="Favel A."/>
            <person name="Grisel S."/>
            <person name="Henrissat B."/>
            <person name="Herpoel-Gimbert I."/>
            <person name="Ruiz-Duenas F.J."/>
            <person name="Chevret D."/>
            <person name="Hainaut M."/>
            <person name="Lin J."/>
            <person name="Wang M."/>
            <person name="Pangilinan J."/>
            <person name="Lipzen A."/>
            <person name="Lesage-Meessen L."/>
            <person name="Navarro D."/>
            <person name="Riley R."/>
            <person name="Grigoriev I.V."/>
            <person name="Zhou S."/>
            <person name="Raouche S."/>
            <person name="Rosso M.N."/>
        </authorList>
    </citation>
    <scope>NUCLEOTIDE SEQUENCE [LARGE SCALE GENOMIC DNA]</scope>
    <source>
        <strain evidence="2 3">BRFM 1820</strain>
    </source>
</reference>
<keyword evidence="3" id="KW-1185">Reference proteome</keyword>
<evidence type="ECO:0000256" key="1">
    <source>
        <dbReference type="SAM" id="MobiDB-lite"/>
    </source>
</evidence>
<dbReference type="AlphaFoldDB" id="A0A371DNQ8"/>
<proteinExistence type="predicted"/>
<accession>A0A371DNQ8</accession>